<dbReference type="Pfam" id="PF25870">
    <property type="entry name" value="WHD_UFL1_5th"/>
    <property type="match status" value="1"/>
</dbReference>
<evidence type="ECO:0000313" key="10">
    <source>
        <dbReference type="RefSeq" id="XP_004505917.1"/>
    </source>
</evidence>
<proteinExistence type="inferred from homology"/>
<name>A0A1S2YKF2_CICAR</name>
<accession>A0A1S2YKF2</accession>
<sequence>MDDELLELQRQFEFAQQAKSSIRLSDRNVVELVQKLQQLQIIDFELLHTASGKEYITLDQLRNEMVAEVKKLGRISVIDLADVTGVDLYYVEKLAHNIVTDHRELMLTQGEIITESYWDSTAEEINERLQECSQIALTELAAQLNVGLDLIASVLEPRLGTIVKGRLEGGQLYTPAYVARVSAMVRGAARGITVPMNLTVLWSSLQNLLQEMDGASGVAVDGSFFQSLFNGLVKGGEILGSVRAGVHWTPAVFAVAQKESVDSFFSQNSFINYDVLHKLGIPQPIQFLQSRYPEGKPLVTTFVHPSMIEMLDAATEDALERGSWSDSLSLLPSSFTPQDASKMLFLCQSVQLALKSNKAHIFGDFYVLSSSFMKDICDRLVKELETLAVSRSLGTAKSGDLQKASEVNVGYDSSRLSESNETASDGGSNKHADKGTKKKRGKAAGNALANQSESAPDNQEQISTKSKKSQRRGKDTSSQTSDSKPGSRKESHKMKEDDLSSPSEEWIMKKITALIPDFEEQGIDDPETILRPLANQLRPTIINTWMEKKKALLKDNAERMKHLLDNLQKKLDESFLNMQLYEKALELFEDDQSTSVVLHRHLLRTVAAPMVDMLLHDLDEHNKLKNGVDVLESSNSEPISLSSGDRAAIAKSFPGALANKALAVVEALEGKRVETFMTAFRIVTEESGLPLKKLDKKLERTLLHSYRKELTSEVSAETDPVSLLPKVVSLLYVQAHHKALQAPGRAISVAISQLKDKLDESACKILADYQTATVTLLALLSAAPDDKESCASDRILSKRELLESQMPILKSLVLSSSQS</sequence>
<keyword evidence="2" id="KW-0808">Transferase</keyword>
<feature type="compositionally biased region" description="Basic and acidic residues" evidence="5">
    <location>
        <begin position="485"/>
        <end position="498"/>
    </location>
</feature>
<dbReference type="InterPro" id="IPR056580">
    <property type="entry name" value="Ufl1_dom"/>
</dbReference>
<dbReference type="GO" id="GO:0005789">
    <property type="term" value="C:endoplasmic reticulum membrane"/>
    <property type="evidence" value="ECO:0007669"/>
    <property type="project" value="TreeGrafter"/>
</dbReference>
<protein>
    <submittedName>
        <fullName evidence="10">E3 UFM1-protein ligase 1 homolog</fullName>
    </submittedName>
</protein>
<dbReference type="InterPro" id="IPR018611">
    <property type="entry name" value="Ufl1"/>
</dbReference>
<dbReference type="PANTHER" id="PTHR31057:SF0">
    <property type="entry name" value="E3 UFM1-PROTEIN LIGASE 1"/>
    <property type="match status" value="1"/>
</dbReference>
<dbReference type="Pfam" id="PF23659">
    <property type="entry name" value="UFL1"/>
    <property type="match status" value="1"/>
</dbReference>
<evidence type="ECO:0000259" key="8">
    <source>
        <dbReference type="Pfam" id="PF25041"/>
    </source>
</evidence>
<feature type="region of interest" description="Disordered" evidence="5">
    <location>
        <begin position="410"/>
        <end position="503"/>
    </location>
</feature>
<feature type="compositionally biased region" description="Polar residues" evidence="5">
    <location>
        <begin position="450"/>
        <end position="464"/>
    </location>
</feature>
<evidence type="ECO:0000313" key="9">
    <source>
        <dbReference type="Proteomes" id="UP000087171"/>
    </source>
</evidence>
<evidence type="ECO:0000256" key="5">
    <source>
        <dbReference type="SAM" id="MobiDB-lite"/>
    </source>
</evidence>
<dbReference type="PaxDb" id="3827-XP_004505917.1"/>
<dbReference type="eggNOG" id="KOG2235">
    <property type="taxonomic scope" value="Eukaryota"/>
</dbReference>
<dbReference type="GO" id="GO:1990592">
    <property type="term" value="P:protein K69-linked ufmylation"/>
    <property type="evidence" value="ECO:0007669"/>
    <property type="project" value="TreeGrafter"/>
</dbReference>
<dbReference type="STRING" id="3827.A0A1S2YKF2"/>
<dbReference type="AlphaFoldDB" id="A0A1S2YKF2"/>
<feature type="domain" description="E3 UFM1-protein ligase 1-like N-terminal" evidence="6">
    <location>
        <begin position="4"/>
        <end position="288"/>
    </location>
</feature>
<dbReference type="GeneID" id="101490085"/>
<dbReference type="PANTHER" id="PTHR31057">
    <property type="entry name" value="E3 UFM1-PROTEIN LIGASE 1"/>
    <property type="match status" value="1"/>
</dbReference>
<dbReference type="GO" id="GO:0034976">
    <property type="term" value="P:response to endoplasmic reticulum stress"/>
    <property type="evidence" value="ECO:0007669"/>
    <property type="project" value="TreeGrafter"/>
</dbReference>
<evidence type="ECO:0000256" key="1">
    <source>
        <dbReference type="ARBA" id="ARBA00010789"/>
    </source>
</evidence>
<feature type="domain" description="E3 UFM1-protein ligase 1-like" evidence="7">
    <location>
        <begin position="564"/>
        <end position="694"/>
    </location>
</feature>
<organism evidence="9 10">
    <name type="scientific">Cicer arietinum</name>
    <name type="common">Chickpea</name>
    <name type="synonym">Garbanzo</name>
    <dbReference type="NCBI Taxonomy" id="3827"/>
    <lineage>
        <taxon>Eukaryota</taxon>
        <taxon>Viridiplantae</taxon>
        <taxon>Streptophyta</taxon>
        <taxon>Embryophyta</taxon>
        <taxon>Tracheophyta</taxon>
        <taxon>Spermatophyta</taxon>
        <taxon>Magnoliopsida</taxon>
        <taxon>eudicotyledons</taxon>
        <taxon>Gunneridae</taxon>
        <taxon>Pentapetalae</taxon>
        <taxon>rosids</taxon>
        <taxon>fabids</taxon>
        <taxon>Fabales</taxon>
        <taxon>Fabaceae</taxon>
        <taxon>Papilionoideae</taxon>
        <taxon>50 kb inversion clade</taxon>
        <taxon>NPAAA clade</taxon>
        <taxon>Hologalegina</taxon>
        <taxon>IRL clade</taxon>
        <taxon>Cicereae</taxon>
        <taxon>Cicer</taxon>
    </lineage>
</organism>
<feature type="domain" description="E3 UFM1-protein ligase-like C-terminal" evidence="8">
    <location>
        <begin position="699"/>
        <end position="812"/>
    </location>
</feature>
<dbReference type="Pfam" id="PF25041">
    <property type="entry name" value="UFL1_C"/>
    <property type="match status" value="1"/>
</dbReference>
<feature type="compositionally biased region" description="Polar residues" evidence="5">
    <location>
        <begin position="414"/>
        <end position="427"/>
    </location>
</feature>
<keyword evidence="3" id="KW-0833">Ubl conjugation pathway</keyword>
<comment type="similarity">
    <text evidence="1">Belongs to the UFL1 family.</text>
</comment>
<feature type="coiled-coil region" evidence="4">
    <location>
        <begin position="550"/>
        <end position="584"/>
    </location>
</feature>
<dbReference type="GO" id="GO:0016874">
    <property type="term" value="F:ligase activity"/>
    <property type="evidence" value="ECO:0007669"/>
    <property type="project" value="UniProtKB-KW"/>
</dbReference>
<dbReference type="Proteomes" id="UP000087171">
    <property type="component" value="Chromosome Ca6"/>
</dbReference>
<dbReference type="Pfam" id="PF09743">
    <property type="entry name" value="E3_UFM1_ligase"/>
    <property type="match status" value="1"/>
</dbReference>
<dbReference type="GO" id="GO:0061666">
    <property type="term" value="F:UFM1 ligase activity"/>
    <property type="evidence" value="ECO:0007669"/>
    <property type="project" value="InterPro"/>
</dbReference>
<evidence type="ECO:0000256" key="3">
    <source>
        <dbReference type="ARBA" id="ARBA00022786"/>
    </source>
</evidence>
<dbReference type="OrthoDB" id="2018422at2759"/>
<evidence type="ECO:0000259" key="6">
    <source>
        <dbReference type="Pfam" id="PF09743"/>
    </source>
</evidence>
<reference evidence="10" key="2">
    <citation type="submission" date="2025-08" db="UniProtKB">
        <authorList>
            <consortium name="RefSeq"/>
        </authorList>
    </citation>
    <scope>IDENTIFICATION</scope>
    <source>
        <tissue evidence="10">Etiolated seedlings</tissue>
    </source>
</reference>
<dbReference type="InterPro" id="IPR056761">
    <property type="entry name" value="Ufl1-like_C"/>
</dbReference>
<reference evidence="9" key="1">
    <citation type="journal article" date="2013" name="Nat. Biotechnol.">
        <title>Draft genome sequence of chickpea (Cicer arietinum) provides a resource for trait improvement.</title>
        <authorList>
            <person name="Varshney R.K."/>
            <person name="Song C."/>
            <person name="Saxena R.K."/>
            <person name="Azam S."/>
            <person name="Yu S."/>
            <person name="Sharpe A.G."/>
            <person name="Cannon S."/>
            <person name="Baek J."/>
            <person name="Rosen B.D."/>
            <person name="Tar'an B."/>
            <person name="Millan T."/>
            <person name="Zhang X."/>
            <person name="Ramsay L.D."/>
            <person name="Iwata A."/>
            <person name="Wang Y."/>
            <person name="Nelson W."/>
            <person name="Farmer A.D."/>
            <person name="Gaur P.M."/>
            <person name="Soderlund C."/>
            <person name="Penmetsa R.V."/>
            <person name="Xu C."/>
            <person name="Bharti A.K."/>
            <person name="He W."/>
            <person name="Winter P."/>
            <person name="Zhao S."/>
            <person name="Hane J.K."/>
            <person name="Carrasquilla-Garcia N."/>
            <person name="Condie J.A."/>
            <person name="Upadhyaya H.D."/>
            <person name="Luo M.C."/>
            <person name="Thudi M."/>
            <person name="Gowda C.L."/>
            <person name="Singh N.P."/>
            <person name="Lichtenzveig J."/>
            <person name="Gali K.K."/>
            <person name="Rubio J."/>
            <person name="Nadarajan N."/>
            <person name="Dolezel J."/>
            <person name="Bansal K.C."/>
            <person name="Xu X."/>
            <person name="Edwards D."/>
            <person name="Zhang G."/>
            <person name="Kahl G."/>
            <person name="Gil J."/>
            <person name="Singh K.B."/>
            <person name="Datta S.K."/>
            <person name="Jackson S.A."/>
            <person name="Wang J."/>
            <person name="Cook D.R."/>
        </authorList>
    </citation>
    <scope>NUCLEOTIDE SEQUENCE [LARGE SCALE GENOMIC DNA]</scope>
    <source>
        <strain evidence="9">cv. CDC Frontier</strain>
    </source>
</reference>
<dbReference type="KEGG" id="cam:101490085"/>
<evidence type="ECO:0000259" key="7">
    <source>
        <dbReference type="Pfam" id="PF23659"/>
    </source>
</evidence>
<gene>
    <name evidence="10" type="primary">LOC101490085</name>
</gene>
<dbReference type="InterPro" id="IPR056579">
    <property type="entry name" value="Ufl1_N"/>
</dbReference>
<keyword evidence="9" id="KW-1185">Reference proteome</keyword>
<dbReference type="RefSeq" id="XP_004505917.1">
    <property type="nucleotide sequence ID" value="XM_004505860.2"/>
</dbReference>
<evidence type="ECO:0000256" key="2">
    <source>
        <dbReference type="ARBA" id="ARBA00022679"/>
    </source>
</evidence>
<evidence type="ECO:0000256" key="4">
    <source>
        <dbReference type="SAM" id="Coils"/>
    </source>
</evidence>
<keyword evidence="10" id="KW-0436">Ligase</keyword>
<keyword evidence="4" id="KW-0175">Coiled coil</keyword>
<dbReference type="GO" id="GO:0032434">
    <property type="term" value="P:regulation of proteasomal ubiquitin-dependent protein catabolic process"/>
    <property type="evidence" value="ECO:0007669"/>
    <property type="project" value="TreeGrafter"/>
</dbReference>